<protein>
    <submittedName>
        <fullName evidence="6">Carboxypeptidase activation peptide domain-containing protein</fullName>
    </submittedName>
</protein>
<name>A0A914CEX9_9BILA</name>
<dbReference type="InterPro" id="IPR036990">
    <property type="entry name" value="M14A-like_propep"/>
</dbReference>
<evidence type="ECO:0000313" key="5">
    <source>
        <dbReference type="Proteomes" id="UP000887540"/>
    </source>
</evidence>
<organism evidence="5 6">
    <name type="scientific">Acrobeloides nanus</name>
    <dbReference type="NCBI Taxonomy" id="290746"/>
    <lineage>
        <taxon>Eukaryota</taxon>
        <taxon>Metazoa</taxon>
        <taxon>Ecdysozoa</taxon>
        <taxon>Nematoda</taxon>
        <taxon>Chromadorea</taxon>
        <taxon>Rhabditida</taxon>
        <taxon>Tylenchina</taxon>
        <taxon>Cephalobomorpha</taxon>
        <taxon>Cephaloboidea</taxon>
        <taxon>Cephalobidae</taxon>
        <taxon>Acrobeloides</taxon>
    </lineage>
</organism>
<feature type="domain" description="Carboxypeptidase activation peptide" evidence="4">
    <location>
        <begin position="32"/>
        <end position="99"/>
    </location>
</feature>
<dbReference type="InterPro" id="IPR003146">
    <property type="entry name" value="M14A_act_pep"/>
</dbReference>
<evidence type="ECO:0000256" key="1">
    <source>
        <dbReference type="ARBA" id="ARBA00022723"/>
    </source>
</evidence>
<keyword evidence="3" id="KW-0732">Signal</keyword>
<dbReference type="Gene3D" id="3.30.70.340">
    <property type="entry name" value="Metallocarboxypeptidase-like"/>
    <property type="match status" value="1"/>
</dbReference>
<dbReference type="FunFam" id="3.30.70.340:FF:000001">
    <property type="entry name" value="Carboxypeptidase A5"/>
    <property type="match status" value="1"/>
</dbReference>
<feature type="chain" id="PRO_5037754906" evidence="3">
    <location>
        <begin position="18"/>
        <end position="101"/>
    </location>
</feature>
<evidence type="ECO:0000256" key="3">
    <source>
        <dbReference type="SAM" id="SignalP"/>
    </source>
</evidence>
<dbReference type="SUPFAM" id="SSF54897">
    <property type="entry name" value="Protease propeptides/inhibitors"/>
    <property type="match status" value="1"/>
</dbReference>
<keyword evidence="2" id="KW-0862">Zinc</keyword>
<reference evidence="6" key="1">
    <citation type="submission" date="2022-11" db="UniProtKB">
        <authorList>
            <consortium name="WormBaseParasite"/>
        </authorList>
    </citation>
    <scope>IDENTIFICATION</scope>
</reference>
<keyword evidence="1" id="KW-0479">Metal-binding</keyword>
<keyword evidence="5" id="KW-1185">Reference proteome</keyword>
<proteinExistence type="predicted"/>
<dbReference type="AlphaFoldDB" id="A0A914CEX9"/>
<evidence type="ECO:0000313" key="6">
    <source>
        <dbReference type="WBParaSite" id="ACRNAN_Path_924.g3555.t1"/>
    </source>
</evidence>
<dbReference type="Pfam" id="PF02244">
    <property type="entry name" value="Propep_M14"/>
    <property type="match status" value="1"/>
</dbReference>
<accession>A0A914CEX9</accession>
<dbReference type="WBParaSite" id="ACRNAN_Path_924.g3555.t1">
    <property type="protein sequence ID" value="ACRNAN_Path_924.g3555.t1"/>
    <property type="gene ID" value="ACRNAN_Path_924.g3555"/>
</dbReference>
<evidence type="ECO:0000259" key="4">
    <source>
        <dbReference type="Pfam" id="PF02244"/>
    </source>
</evidence>
<evidence type="ECO:0000256" key="2">
    <source>
        <dbReference type="ARBA" id="ARBA00022833"/>
    </source>
</evidence>
<feature type="signal peptide" evidence="3">
    <location>
        <begin position="1"/>
        <end position="17"/>
    </location>
</feature>
<dbReference type="GO" id="GO:0046872">
    <property type="term" value="F:metal ion binding"/>
    <property type="evidence" value="ECO:0007669"/>
    <property type="project" value="UniProtKB-KW"/>
</dbReference>
<dbReference type="Proteomes" id="UP000887540">
    <property type="component" value="Unplaced"/>
</dbReference>
<sequence length="101" mass="11446">MRLSVFLLGLFATSAFSLVIPQRKSYTGHSVWKVHVGTHDQAKAIQNLETSHGLKLDFWRDVKRVPGSADIRVSPKDKLTLKKFLDSQGIPFQVKIEDVDR</sequence>